<dbReference type="EMBL" id="FUWW01000007">
    <property type="protein sequence ID" value="SJZ52377.1"/>
    <property type="molecule type" value="Genomic_DNA"/>
</dbReference>
<dbReference type="STRING" id="290054.SAMN02745114_00849"/>
<feature type="domain" description="Response regulatory" evidence="5">
    <location>
        <begin position="6"/>
        <end position="63"/>
    </location>
</feature>
<keyword evidence="3" id="KW-0597">Phosphoprotein</keyword>
<evidence type="ECO:0000313" key="7">
    <source>
        <dbReference type="EMBL" id="SJZ52377.1"/>
    </source>
</evidence>
<dbReference type="InterPro" id="IPR001789">
    <property type="entry name" value="Sig_transdc_resp-reg_receiver"/>
</dbReference>
<dbReference type="GO" id="GO:0008168">
    <property type="term" value="F:methyltransferase activity"/>
    <property type="evidence" value="ECO:0007669"/>
    <property type="project" value="UniProtKB-KW"/>
</dbReference>
<keyword evidence="4" id="KW-0694">RNA-binding</keyword>
<dbReference type="SUPFAM" id="SSF52172">
    <property type="entry name" value="CheY-like"/>
    <property type="match status" value="1"/>
</dbReference>
<evidence type="ECO:0000259" key="6">
    <source>
        <dbReference type="PROSITE" id="PS51686"/>
    </source>
</evidence>
<keyword evidence="4" id="KW-0489">Methyltransferase</keyword>
<name>A0A1T4LCV5_9FIRM</name>
<evidence type="ECO:0000313" key="8">
    <source>
        <dbReference type="Proteomes" id="UP000190657"/>
    </source>
</evidence>
<dbReference type="PROSITE" id="PS51686">
    <property type="entry name" value="SAM_MT_RSMB_NOP"/>
    <property type="match status" value="1"/>
</dbReference>
<feature type="binding site" evidence="4">
    <location>
        <position position="37"/>
    </location>
    <ligand>
        <name>S-adenosyl-L-methionine</name>
        <dbReference type="ChEBI" id="CHEBI:59789"/>
    </ligand>
</feature>
<feature type="binding site" evidence="4">
    <location>
        <position position="11"/>
    </location>
    <ligand>
        <name>S-adenosyl-L-methionine</name>
        <dbReference type="ChEBI" id="CHEBI:59789"/>
    </ligand>
</feature>
<dbReference type="GO" id="GO:0000160">
    <property type="term" value="P:phosphorelay signal transduction system"/>
    <property type="evidence" value="ECO:0007669"/>
    <property type="project" value="InterPro"/>
</dbReference>
<evidence type="ECO:0000256" key="1">
    <source>
        <dbReference type="ARBA" id="ARBA00018672"/>
    </source>
</evidence>
<dbReference type="GO" id="GO:0003723">
    <property type="term" value="F:RNA binding"/>
    <property type="evidence" value="ECO:0007669"/>
    <property type="project" value="UniProtKB-UniRule"/>
</dbReference>
<comment type="similarity">
    <text evidence="4">Belongs to the class I-like SAM-binding methyltransferase superfamily. RsmB/NOP family.</text>
</comment>
<dbReference type="RefSeq" id="WP_078768339.1">
    <property type="nucleotide sequence ID" value="NZ_FUWW01000007.1"/>
</dbReference>
<dbReference type="Gene3D" id="3.40.50.2300">
    <property type="match status" value="1"/>
</dbReference>
<feature type="domain" description="SAM-dependent MTase RsmB/NOP-type" evidence="6">
    <location>
        <begin position="1"/>
        <end position="63"/>
    </location>
</feature>
<evidence type="ECO:0000259" key="5">
    <source>
        <dbReference type="PROSITE" id="PS50110"/>
    </source>
</evidence>
<organism evidence="7 8">
    <name type="scientific">Eubacterium coprostanoligenes</name>
    <dbReference type="NCBI Taxonomy" id="290054"/>
    <lineage>
        <taxon>Bacteria</taxon>
        <taxon>Bacillati</taxon>
        <taxon>Bacillota</taxon>
        <taxon>Clostridia</taxon>
        <taxon>Eubacteriales</taxon>
        <taxon>Eubacteriaceae</taxon>
        <taxon>Eubacterium</taxon>
    </lineage>
</organism>
<proteinExistence type="inferred from homology"/>
<dbReference type="PROSITE" id="PS50110">
    <property type="entry name" value="RESPONSE_REGULATORY"/>
    <property type="match status" value="1"/>
</dbReference>
<sequence length="63" mass="7098">MNETMKILIADDSESFGKECQRELKKLGLDSTLTKKDGRKVIELLQSQSFDAVMMDVFLSGLD</sequence>
<comment type="caution">
    <text evidence="4">Lacks conserved residue(s) required for the propagation of feature annotation.</text>
</comment>
<dbReference type="InterPro" id="IPR011006">
    <property type="entry name" value="CheY-like_superfamily"/>
</dbReference>
<dbReference type="OrthoDB" id="9800897at2"/>
<evidence type="ECO:0000256" key="3">
    <source>
        <dbReference type="PROSITE-ProRule" id="PRU00169"/>
    </source>
</evidence>
<dbReference type="Proteomes" id="UP000190657">
    <property type="component" value="Unassembled WGS sequence"/>
</dbReference>
<dbReference type="AlphaFoldDB" id="A0A1T4LCV5"/>
<keyword evidence="8" id="KW-1185">Reference proteome</keyword>
<evidence type="ECO:0000256" key="2">
    <source>
        <dbReference type="ARBA" id="ARBA00024867"/>
    </source>
</evidence>
<dbReference type="InterPro" id="IPR001678">
    <property type="entry name" value="MeTrfase_RsmB-F_NOP2_dom"/>
</dbReference>
<keyword evidence="4" id="KW-0808">Transferase</keyword>
<evidence type="ECO:0000256" key="4">
    <source>
        <dbReference type="PROSITE-ProRule" id="PRU01023"/>
    </source>
</evidence>
<protein>
    <recommendedName>
        <fullName evidence="1">Stage 0 sporulation protein A homolog</fullName>
    </recommendedName>
</protein>
<keyword evidence="4" id="KW-0949">S-adenosyl-L-methionine</keyword>
<feature type="binding site" evidence="4">
    <location>
        <position position="56"/>
    </location>
    <ligand>
        <name>S-adenosyl-L-methionine</name>
        <dbReference type="ChEBI" id="CHEBI:59789"/>
    </ligand>
</feature>
<feature type="modified residue" description="4-aspartylphosphate" evidence="3">
    <location>
        <position position="56"/>
    </location>
</feature>
<accession>A0A1T4LCV5</accession>
<dbReference type="GO" id="GO:0032259">
    <property type="term" value="P:methylation"/>
    <property type="evidence" value="ECO:0007669"/>
    <property type="project" value="UniProtKB-KW"/>
</dbReference>
<gene>
    <name evidence="7" type="ORF">SAMN02745114_00849</name>
</gene>
<comment type="function">
    <text evidence="2">May play the central regulatory role in sporulation. It may be an element of the effector pathway responsible for the activation of sporulation genes in response to nutritional stress. Spo0A may act in concert with spo0H (a sigma factor) to control the expression of some genes that are critical to the sporulation process.</text>
</comment>
<reference evidence="7 8" key="1">
    <citation type="submission" date="2017-02" db="EMBL/GenBank/DDBJ databases">
        <authorList>
            <person name="Peterson S.W."/>
        </authorList>
    </citation>
    <scope>NUCLEOTIDE SEQUENCE [LARGE SCALE GENOMIC DNA]</scope>
    <source>
        <strain evidence="7 8">ATCC 51222</strain>
    </source>
</reference>